<dbReference type="InterPro" id="IPR006311">
    <property type="entry name" value="TAT_signal"/>
</dbReference>
<dbReference type="PROSITE" id="PS51318">
    <property type="entry name" value="TAT"/>
    <property type="match status" value="1"/>
</dbReference>
<sequence>MSTEESWRPGRRRWLSAVGGSVVGAALAGCLGTGGPAYESGSIPAVNGSTRTARQQAAAATGAITSTADGVSPLESLSLTDHSFVYEGGYQGATVQGTARNGGDRPVQLVEVRTRVYDDAGAQLGQYMARTGDLAGDTSWSFTVIVLERPSTLARYDITVLGVPG</sequence>
<reference evidence="1 2" key="1">
    <citation type="journal article" date="2019" name="Int. J. Syst. Evol. Microbiol.">
        <title>The Global Catalogue of Microorganisms (GCM) 10K type strain sequencing project: providing services to taxonomists for standard genome sequencing and annotation.</title>
        <authorList>
            <consortium name="The Broad Institute Genomics Platform"/>
            <consortium name="The Broad Institute Genome Sequencing Center for Infectious Disease"/>
            <person name="Wu L."/>
            <person name="Ma J."/>
        </authorList>
    </citation>
    <scope>NUCLEOTIDE SEQUENCE [LARGE SCALE GENOMIC DNA]</scope>
    <source>
        <strain evidence="1 2">IBRC-M 10256</strain>
    </source>
</reference>
<proteinExistence type="predicted"/>
<dbReference type="Proteomes" id="UP001595846">
    <property type="component" value="Unassembled WGS sequence"/>
</dbReference>
<evidence type="ECO:0000313" key="2">
    <source>
        <dbReference type="Proteomes" id="UP001595846"/>
    </source>
</evidence>
<accession>A0ABD5NJ18</accession>
<dbReference type="AlphaFoldDB" id="A0ABD5NJ18"/>
<dbReference type="EMBL" id="JBHSAQ010000001">
    <property type="protein sequence ID" value="MFC3956862.1"/>
    <property type="molecule type" value="Genomic_DNA"/>
</dbReference>
<protein>
    <submittedName>
        <fullName evidence="1">FxLYD domain-containing protein</fullName>
    </submittedName>
</protein>
<dbReference type="NCBIfam" id="NF038353">
    <property type="entry name" value="FxLYD_dom"/>
    <property type="match status" value="1"/>
</dbReference>
<organism evidence="1 2">
    <name type="scientific">Halovivax cerinus</name>
    <dbReference type="NCBI Taxonomy" id="1487865"/>
    <lineage>
        <taxon>Archaea</taxon>
        <taxon>Methanobacteriati</taxon>
        <taxon>Methanobacteriota</taxon>
        <taxon>Stenosarchaea group</taxon>
        <taxon>Halobacteria</taxon>
        <taxon>Halobacteriales</taxon>
        <taxon>Natrialbaceae</taxon>
        <taxon>Halovivax</taxon>
    </lineage>
</organism>
<evidence type="ECO:0000313" key="1">
    <source>
        <dbReference type="EMBL" id="MFC3956862.1"/>
    </source>
</evidence>
<keyword evidence="2" id="KW-1185">Reference proteome</keyword>
<name>A0ABD5NJ18_9EURY</name>
<gene>
    <name evidence="1" type="ORF">ACFOUR_00550</name>
</gene>
<dbReference type="InterPro" id="IPR047676">
    <property type="entry name" value="FxLYD_dom"/>
</dbReference>
<dbReference type="RefSeq" id="WP_382273703.1">
    <property type="nucleotide sequence ID" value="NZ_JBHSAQ010000001.1"/>
</dbReference>
<comment type="caution">
    <text evidence="1">The sequence shown here is derived from an EMBL/GenBank/DDBJ whole genome shotgun (WGS) entry which is preliminary data.</text>
</comment>